<name>A0ABR6XEA5_9BURK</name>
<dbReference type="PANTHER" id="PTHR13774:SF32">
    <property type="entry name" value="ANTISENSE-ENHANCING SEQUENCE 1"/>
    <property type="match status" value="1"/>
</dbReference>
<protein>
    <submittedName>
        <fullName evidence="2">PhzF family phenazine biosynthesis protein</fullName>
    </submittedName>
</protein>
<dbReference type="PANTHER" id="PTHR13774">
    <property type="entry name" value="PHENAZINE BIOSYNTHESIS PROTEIN"/>
    <property type="match status" value="1"/>
</dbReference>
<reference evidence="2 3" key="1">
    <citation type="submission" date="2020-08" db="EMBL/GenBank/DDBJ databases">
        <title>Novel species isolated from subtropical streams in China.</title>
        <authorList>
            <person name="Lu H."/>
        </authorList>
    </citation>
    <scope>NUCLEOTIDE SEQUENCE [LARGE SCALE GENOMIC DNA]</scope>
    <source>
        <strain evidence="2 3">CCTCC AB 2015119</strain>
    </source>
</reference>
<gene>
    <name evidence="2" type="ORF">H8K26_07265</name>
</gene>
<proteinExistence type="inferred from homology"/>
<keyword evidence="3" id="KW-1185">Reference proteome</keyword>
<evidence type="ECO:0000256" key="1">
    <source>
        <dbReference type="ARBA" id="ARBA00008270"/>
    </source>
</evidence>
<dbReference type="EMBL" id="JACOFT010000002">
    <property type="protein sequence ID" value="MBC3811237.1"/>
    <property type="molecule type" value="Genomic_DNA"/>
</dbReference>
<comment type="caution">
    <text evidence="2">The sequence shown here is derived from an EMBL/GenBank/DDBJ whole genome shotgun (WGS) entry which is preliminary data.</text>
</comment>
<accession>A0ABR6XEA5</accession>
<organism evidence="2 3">
    <name type="scientific">Undibacterium aquatile</name>
    <dbReference type="NCBI Taxonomy" id="1537398"/>
    <lineage>
        <taxon>Bacteria</taxon>
        <taxon>Pseudomonadati</taxon>
        <taxon>Pseudomonadota</taxon>
        <taxon>Betaproteobacteria</taxon>
        <taxon>Burkholderiales</taxon>
        <taxon>Oxalobacteraceae</taxon>
        <taxon>Undibacterium</taxon>
    </lineage>
</organism>
<dbReference type="Pfam" id="PF02567">
    <property type="entry name" value="PhzC-PhzF"/>
    <property type="match status" value="1"/>
</dbReference>
<dbReference type="NCBIfam" id="TIGR00654">
    <property type="entry name" value="PhzF_family"/>
    <property type="match status" value="1"/>
</dbReference>
<dbReference type="PIRSF" id="PIRSF016184">
    <property type="entry name" value="PhzC_PhzF"/>
    <property type="match status" value="1"/>
</dbReference>
<dbReference type="RefSeq" id="WP_190478418.1">
    <property type="nucleotide sequence ID" value="NZ_JACOFT010000002.1"/>
</dbReference>
<evidence type="ECO:0000313" key="3">
    <source>
        <dbReference type="Proteomes" id="UP000637632"/>
    </source>
</evidence>
<sequence length="295" mass="31621">MRSYPYRILNVFAESDFGGNPLCVFEHAEGLSDAEMQALALQFNLSETTFILPSDTATARMRIFTPGTEMAFAGHPSIGTAHVVSALCHVGDAAGDALTLECKAGIVPLNLRDQVWTFAAPQAVQTRECEVSPAEIARLLGLREDDLLSAPLWVSTGSDQLLVALKTPDAVRRARPDAALLDTWPVSSLGRRTAYLFAFGATADADAASRQPVTARYFFVRPEGGVGEDPATGSACANLGGWWLTSGRDLPASLVVEQGVQMRRPSQLYLDVALDKTIRVGGKVVEIGRGMIQIS</sequence>
<dbReference type="Gene3D" id="3.10.310.10">
    <property type="entry name" value="Diaminopimelate Epimerase, Chain A, domain 1"/>
    <property type="match status" value="2"/>
</dbReference>
<comment type="similarity">
    <text evidence="1">Belongs to the PhzF family.</text>
</comment>
<dbReference type="InterPro" id="IPR003719">
    <property type="entry name" value="Phenazine_PhzF-like"/>
</dbReference>
<evidence type="ECO:0000313" key="2">
    <source>
        <dbReference type="EMBL" id="MBC3811237.1"/>
    </source>
</evidence>
<dbReference type="Proteomes" id="UP000637632">
    <property type="component" value="Unassembled WGS sequence"/>
</dbReference>
<dbReference type="SUPFAM" id="SSF54506">
    <property type="entry name" value="Diaminopimelate epimerase-like"/>
    <property type="match status" value="1"/>
</dbReference>